<dbReference type="AlphaFoldDB" id="X1ELT9"/>
<proteinExistence type="predicted"/>
<comment type="caution">
    <text evidence="1">The sequence shown here is derived from an EMBL/GenBank/DDBJ whole genome shotgun (WGS) entry which is preliminary data.</text>
</comment>
<sequence>LPNNPFTQRNPIGTKVTVIKDLGEKIQTKVKYPAQILSGHSPVVWLEDISGCLLLIDFSIIY</sequence>
<organism evidence="1">
    <name type="scientific">marine sediment metagenome</name>
    <dbReference type="NCBI Taxonomy" id="412755"/>
    <lineage>
        <taxon>unclassified sequences</taxon>
        <taxon>metagenomes</taxon>
        <taxon>ecological metagenomes</taxon>
    </lineage>
</organism>
<evidence type="ECO:0000313" key="1">
    <source>
        <dbReference type="EMBL" id="GAH18079.1"/>
    </source>
</evidence>
<protein>
    <submittedName>
        <fullName evidence="1">Uncharacterized protein</fullName>
    </submittedName>
</protein>
<name>X1ELT9_9ZZZZ</name>
<dbReference type="EMBL" id="BART01033256">
    <property type="protein sequence ID" value="GAH18079.1"/>
    <property type="molecule type" value="Genomic_DNA"/>
</dbReference>
<accession>X1ELT9</accession>
<reference evidence="1" key="1">
    <citation type="journal article" date="2014" name="Front. Microbiol.">
        <title>High frequency of phylogenetically diverse reductive dehalogenase-homologous genes in deep subseafloor sedimentary metagenomes.</title>
        <authorList>
            <person name="Kawai M."/>
            <person name="Futagami T."/>
            <person name="Toyoda A."/>
            <person name="Takaki Y."/>
            <person name="Nishi S."/>
            <person name="Hori S."/>
            <person name="Arai W."/>
            <person name="Tsubouchi T."/>
            <person name="Morono Y."/>
            <person name="Uchiyama I."/>
            <person name="Ito T."/>
            <person name="Fujiyama A."/>
            <person name="Inagaki F."/>
            <person name="Takami H."/>
        </authorList>
    </citation>
    <scope>NUCLEOTIDE SEQUENCE</scope>
    <source>
        <strain evidence="1">Expedition CK06-06</strain>
    </source>
</reference>
<gene>
    <name evidence="1" type="ORF">S01H4_57219</name>
</gene>
<feature type="non-terminal residue" evidence="1">
    <location>
        <position position="1"/>
    </location>
</feature>